<evidence type="ECO:0000313" key="2">
    <source>
        <dbReference type="Proteomes" id="UP000016930"/>
    </source>
</evidence>
<protein>
    <submittedName>
        <fullName evidence="1">Uncharacterized protein</fullName>
    </submittedName>
</protein>
<organism evidence="1 2">
    <name type="scientific">Ceriporiopsis subvermispora (strain B)</name>
    <name type="common">White-rot fungus</name>
    <name type="synonym">Gelatoporia subvermispora</name>
    <dbReference type="NCBI Taxonomy" id="914234"/>
    <lineage>
        <taxon>Eukaryota</taxon>
        <taxon>Fungi</taxon>
        <taxon>Dikarya</taxon>
        <taxon>Basidiomycota</taxon>
        <taxon>Agaricomycotina</taxon>
        <taxon>Agaricomycetes</taxon>
        <taxon>Polyporales</taxon>
        <taxon>Gelatoporiaceae</taxon>
        <taxon>Gelatoporia</taxon>
    </lineage>
</organism>
<name>M2RSV6_CERS8</name>
<accession>M2RSV6</accession>
<dbReference type="Proteomes" id="UP000016930">
    <property type="component" value="Unassembled WGS sequence"/>
</dbReference>
<evidence type="ECO:0000313" key="1">
    <source>
        <dbReference type="EMBL" id="EMD41522.1"/>
    </source>
</evidence>
<dbReference type="EMBL" id="KB445791">
    <property type="protein sequence ID" value="EMD41522.1"/>
    <property type="molecule type" value="Genomic_DNA"/>
</dbReference>
<proteinExistence type="predicted"/>
<reference evidence="1 2" key="1">
    <citation type="journal article" date="2012" name="Proc. Natl. Acad. Sci. U.S.A.">
        <title>Comparative genomics of Ceriporiopsis subvermispora and Phanerochaete chrysosporium provide insight into selective ligninolysis.</title>
        <authorList>
            <person name="Fernandez-Fueyo E."/>
            <person name="Ruiz-Duenas F.J."/>
            <person name="Ferreira P."/>
            <person name="Floudas D."/>
            <person name="Hibbett D.S."/>
            <person name="Canessa P."/>
            <person name="Larrondo L.F."/>
            <person name="James T.Y."/>
            <person name="Seelenfreund D."/>
            <person name="Lobos S."/>
            <person name="Polanco R."/>
            <person name="Tello M."/>
            <person name="Honda Y."/>
            <person name="Watanabe T."/>
            <person name="Watanabe T."/>
            <person name="Ryu J.S."/>
            <person name="Kubicek C.P."/>
            <person name="Schmoll M."/>
            <person name="Gaskell J."/>
            <person name="Hammel K.E."/>
            <person name="St John F.J."/>
            <person name="Vanden Wymelenberg A."/>
            <person name="Sabat G."/>
            <person name="Splinter BonDurant S."/>
            <person name="Syed K."/>
            <person name="Yadav J.S."/>
            <person name="Doddapaneni H."/>
            <person name="Subramanian V."/>
            <person name="Lavin J.L."/>
            <person name="Oguiza J.A."/>
            <person name="Perez G."/>
            <person name="Pisabarro A.G."/>
            <person name="Ramirez L."/>
            <person name="Santoyo F."/>
            <person name="Master E."/>
            <person name="Coutinho P.M."/>
            <person name="Henrissat B."/>
            <person name="Lombard V."/>
            <person name="Magnuson J.K."/>
            <person name="Kuees U."/>
            <person name="Hori C."/>
            <person name="Igarashi K."/>
            <person name="Samejima M."/>
            <person name="Held B.W."/>
            <person name="Barry K.W."/>
            <person name="LaButti K.M."/>
            <person name="Lapidus A."/>
            <person name="Lindquist E.A."/>
            <person name="Lucas S.M."/>
            <person name="Riley R."/>
            <person name="Salamov A.A."/>
            <person name="Hoffmeister D."/>
            <person name="Schwenk D."/>
            <person name="Hadar Y."/>
            <person name="Yarden O."/>
            <person name="de Vries R.P."/>
            <person name="Wiebenga A."/>
            <person name="Stenlid J."/>
            <person name="Eastwood D."/>
            <person name="Grigoriev I.V."/>
            <person name="Berka R.M."/>
            <person name="Blanchette R.A."/>
            <person name="Kersten P."/>
            <person name="Martinez A.T."/>
            <person name="Vicuna R."/>
            <person name="Cullen D."/>
        </authorList>
    </citation>
    <scope>NUCLEOTIDE SEQUENCE [LARGE SCALE GENOMIC DNA]</scope>
    <source>
        <strain evidence="1 2">B</strain>
    </source>
</reference>
<keyword evidence="2" id="KW-1185">Reference proteome</keyword>
<dbReference type="HOGENOM" id="CLU_1927336_0_0_1"/>
<sequence length="131" mass="14964">MFKMNDRIWTQLVTHIPEVNVNVELLSLSDASSRTNPSDDWLEPDVPEADCLPSNISRADSFKRLLLPSVAEEAAYIQSRRPGPDDGPSRILHQKRKTFVEWARASDVQLPQKKHSWVRLPSSLTKKTIFI</sequence>
<gene>
    <name evidence="1" type="ORF">CERSUDRAFT_90089</name>
</gene>
<dbReference type="AlphaFoldDB" id="M2RSV6"/>